<evidence type="ECO:0000313" key="7">
    <source>
        <dbReference type="EMBL" id="CAD8197429.1"/>
    </source>
</evidence>
<feature type="coiled-coil region" evidence="5">
    <location>
        <begin position="433"/>
        <end position="564"/>
    </location>
</feature>
<dbReference type="PROSITE" id="PS50178">
    <property type="entry name" value="ZF_FYVE"/>
    <property type="match status" value="1"/>
</dbReference>
<gene>
    <name evidence="7" type="ORF">POCTA_138.1.T1140107</name>
</gene>
<evidence type="ECO:0000256" key="2">
    <source>
        <dbReference type="ARBA" id="ARBA00022771"/>
    </source>
</evidence>
<feature type="coiled-coil region" evidence="5">
    <location>
        <begin position="594"/>
        <end position="708"/>
    </location>
</feature>
<dbReference type="SMART" id="SM00064">
    <property type="entry name" value="FYVE"/>
    <property type="match status" value="1"/>
</dbReference>
<dbReference type="PANTHER" id="PTHR39490:SF8">
    <property type="entry name" value="ZINC FINGER FYVE DOMAIN-CONTAINING PROTEIN 21"/>
    <property type="match status" value="1"/>
</dbReference>
<dbReference type="InterPro" id="IPR017455">
    <property type="entry name" value="Znf_FYVE-rel"/>
</dbReference>
<evidence type="ECO:0000256" key="3">
    <source>
        <dbReference type="ARBA" id="ARBA00022833"/>
    </source>
</evidence>
<dbReference type="Proteomes" id="UP000683925">
    <property type="component" value="Unassembled WGS sequence"/>
</dbReference>
<reference evidence="7" key="1">
    <citation type="submission" date="2021-01" db="EMBL/GenBank/DDBJ databases">
        <authorList>
            <consortium name="Genoscope - CEA"/>
            <person name="William W."/>
        </authorList>
    </citation>
    <scope>NUCLEOTIDE SEQUENCE</scope>
</reference>
<keyword evidence="1" id="KW-0479">Metal-binding</keyword>
<evidence type="ECO:0000256" key="1">
    <source>
        <dbReference type="ARBA" id="ARBA00022723"/>
    </source>
</evidence>
<dbReference type="InterPro" id="IPR052113">
    <property type="entry name" value="FYVE-type_Zinc_Finger"/>
</dbReference>
<feature type="coiled-coil region" evidence="5">
    <location>
        <begin position="783"/>
        <end position="932"/>
    </location>
</feature>
<dbReference type="CDD" id="cd00065">
    <property type="entry name" value="FYVE_like_SF"/>
    <property type="match status" value="1"/>
</dbReference>
<feature type="domain" description="FYVE-type" evidence="6">
    <location>
        <begin position="21"/>
        <end position="83"/>
    </location>
</feature>
<sequence length="1119" mass="131368">MSQRKSLAQAHIKTVLISEARGKFKRCQLCQKEFGLLKPEHQCKRCRRAVCKQCSEHKIIYITETGPSKRPRRICNSCKDESDWIKKFIEQQKIVFGTNTVAIQWLQASGLTVEHANQEYEKAQKEQSPAKENIDYQKMKSELNSVMIELWLNLNFSLREFITYIIKDNEHELLTQKISKVLGSLLIKYPDIGYSADQILITLFLLCFSSEASAYVLLTVLYSDIIPFNTYPSQLKQTPYDYLSETEKIAQVLEQAFKLKQNEVTLVKPFMRNKISRYLQPFGINFFLLQTSFFFLNQMFLSPTLGYDNFLKCLASAFYTSIDEIKQFNQQFDEIEGQIMKGITSGMIEKHYVQTKLIIFLSHSHVMTQSVIVSRPLEKNKETHQIKAEFHKDQNTQQQNEQNEEMLIYSVTQSNEFQNLRRKTVQIAQQPQVDEEKETLKKYIVQIEELLMTKHKLVTELQLQVKELQNQPLQIINKDVDQQILEDNDQLRKKITMKDLEIQALQEQKKYSDKIQEDNQNIINNLQKSNQEIYTQLNAQISQNQELQQQIADYKTLSSQQSDNSMTASQGEKNYQINISLQSRQSEQELALQLEQDRYKIFQLELQVNQLNKEYIALQQLNQDKLRIIGNLEVRLIQTEAAKREYEKFSSENVEIKKKLQNHELVIIQQAEQLQLLQQRYDLRLAELEDAKKERFQLAEELNLKNSQQSQITQELHKQLSDLQILHNSVSDQLNQALSINEKLKQLIIEKDNEISEYVKLLSERDLLIVALKEADLLMKDRNQNLTQQFENSESQLHKIQQEYKLHQDQLLSTQNETQTLQQQLQKLISEHQQLSNQNKLLIIELEDFKLKCTNINQEHIQLSETHKLIVNELDSLKQRFTQLLNDHNNVSEQYKLIQIQFEEERTNSTQVQEKNRIIDELKSQLLKLEETHQVTINLHLTKIQELELLIITHEKGMSEFKSLSEIQKNEITDLLAKMAQSESEKTEHIAKNQSLTIQLNANIEKINDLESQNNTLQSELQQLQKRFQESSHLNGEQKVLIIQLEERITVLIAEVKTKEGEIVKLIQVIESQKQSMIDYEELIRKLKAQIVELEKSNLKLKTTLKHYKELSKEMAEID</sequence>
<protein>
    <recommendedName>
        <fullName evidence="6">FYVE-type domain-containing protein</fullName>
    </recommendedName>
</protein>
<comment type="caution">
    <text evidence="7">The sequence shown here is derived from an EMBL/GenBank/DDBJ whole genome shotgun (WGS) entry which is preliminary data.</text>
</comment>
<dbReference type="EMBL" id="CAJJDP010000114">
    <property type="protein sequence ID" value="CAD8197429.1"/>
    <property type="molecule type" value="Genomic_DNA"/>
</dbReference>
<evidence type="ECO:0000256" key="5">
    <source>
        <dbReference type="SAM" id="Coils"/>
    </source>
</evidence>
<dbReference type="InterPro" id="IPR000306">
    <property type="entry name" value="Znf_FYVE"/>
</dbReference>
<dbReference type="AlphaFoldDB" id="A0A8S1X8T3"/>
<proteinExistence type="predicted"/>
<feature type="coiled-coil region" evidence="5">
    <location>
        <begin position="965"/>
        <end position="1104"/>
    </location>
</feature>
<feature type="coiled-coil region" evidence="5">
    <location>
        <begin position="106"/>
        <end position="133"/>
    </location>
</feature>
<dbReference type="OrthoDB" id="303614at2759"/>
<keyword evidence="2 4" id="KW-0863">Zinc-finger</keyword>
<name>A0A8S1X8T3_PAROT</name>
<evidence type="ECO:0000256" key="4">
    <source>
        <dbReference type="PROSITE-ProRule" id="PRU00091"/>
    </source>
</evidence>
<dbReference type="OMA" id="THEKGMS"/>
<organism evidence="7 8">
    <name type="scientific">Paramecium octaurelia</name>
    <dbReference type="NCBI Taxonomy" id="43137"/>
    <lineage>
        <taxon>Eukaryota</taxon>
        <taxon>Sar</taxon>
        <taxon>Alveolata</taxon>
        <taxon>Ciliophora</taxon>
        <taxon>Intramacronucleata</taxon>
        <taxon>Oligohymenophorea</taxon>
        <taxon>Peniculida</taxon>
        <taxon>Parameciidae</taxon>
        <taxon>Paramecium</taxon>
    </lineage>
</organism>
<keyword evidence="3" id="KW-0862">Zinc</keyword>
<keyword evidence="5" id="KW-0175">Coiled coil</keyword>
<evidence type="ECO:0000313" key="8">
    <source>
        <dbReference type="Proteomes" id="UP000683925"/>
    </source>
</evidence>
<accession>A0A8S1X8T3</accession>
<dbReference type="Pfam" id="PF01363">
    <property type="entry name" value="FYVE"/>
    <property type="match status" value="1"/>
</dbReference>
<keyword evidence="8" id="KW-1185">Reference proteome</keyword>
<dbReference type="GO" id="GO:0008270">
    <property type="term" value="F:zinc ion binding"/>
    <property type="evidence" value="ECO:0007669"/>
    <property type="project" value="UniProtKB-KW"/>
</dbReference>
<dbReference type="PANTHER" id="PTHR39490">
    <property type="entry name" value="ARRESTIN DOMAIN-CONTAINING PROTEIN D"/>
    <property type="match status" value="1"/>
</dbReference>
<evidence type="ECO:0000259" key="6">
    <source>
        <dbReference type="PROSITE" id="PS50178"/>
    </source>
</evidence>